<dbReference type="InterPro" id="IPR002008">
    <property type="entry name" value="DNA_pol_X_beta-like"/>
</dbReference>
<dbReference type="Pfam" id="PF14520">
    <property type="entry name" value="HHH_5"/>
    <property type="match status" value="1"/>
</dbReference>
<dbReference type="InterPro" id="IPR050243">
    <property type="entry name" value="PHP_phosphatase"/>
</dbReference>
<dbReference type="SMART" id="SM00278">
    <property type="entry name" value="HhH1"/>
    <property type="match status" value="3"/>
</dbReference>
<comment type="caution">
    <text evidence="26">The sequence shown here is derived from an EMBL/GenBank/DDBJ whole genome shotgun (WGS) entry which is preliminary data.</text>
</comment>
<comment type="subcellular location">
    <subcellularLocation>
        <location evidence="2">Cytoplasm</location>
    </subcellularLocation>
</comment>
<comment type="cofactor">
    <cofactor evidence="1">
        <name>Mg(2+)</name>
        <dbReference type="ChEBI" id="CHEBI:18420"/>
    </cofactor>
</comment>
<evidence type="ECO:0000256" key="19">
    <source>
        <dbReference type="ARBA" id="ARBA00044678"/>
    </source>
</evidence>
<evidence type="ECO:0000259" key="23">
    <source>
        <dbReference type="SMART" id="SM00278"/>
    </source>
</evidence>
<dbReference type="InterPro" id="IPR010996">
    <property type="entry name" value="HHH_MUS81"/>
</dbReference>
<evidence type="ECO:0000256" key="8">
    <source>
        <dbReference type="ARBA" id="ARBA00022679"/>
    </source>
</evidence>
<organism evidence="26 27">
    <name type="scientific">Halomarina oriensis</name>
    <dbReference type="NCBI Taxonomy" id="671145"/>
    <lineage>
        <taxon>Archaea</taxon>
        <taxon>Methanobacteriati</taxon>
        <taxon>Methanobacteriota</taxon>
        <taxon>Stenosarchaea group</taxon>
        <taxon>Halobacteria</taxon>
        <taxon>Halobacteriales</taxon>
        <taxon>Natronomonadaceae</taxon>
        <taxon>Halomarina</taxon>
    </lineage>
</organism>
<dbReference type="GO" id="GO:0140078">
    <property type="term" value="F:class I DNA-(apurinic or apyrimidinic site) endonuclease activity"/>
    <property type="evidence" value="ECO:0007669"/>
    <property type="project" value="UniProtKB-EC"/>
</dbReference>
<keyword evidence="10" id="KW-0235">DNA replication</keyword>
<evidence type="ECO:0000256" key="12">
    <source>
        <dbReference type="ARBA" id="ARBA00022843"/>
    </source>
</evidence>
<dbReference type="InterPro" id="IPR016195">
    <property type="entry name" value="Pol/histidinol_Pase-like"/>
</dbReference>
<dbReference type="Pfam" id="PF02811">
    <property type="entry name" value="PHP"/>
    <property type="match status" value="1"/>
</dbReference>
<evidence type="ECO:0000256" key="18">
    <source>
        <dbReference type="ARBA" id="ARBA00044632"/>
    </source>
</evidence>
<dbReference type="CDD" id="cd00141">
    <property type="entry name" value="NT_POLXc"/>
    <property type="match status" value="1"/>
</dbReference>
<comment type="function">
    <text evidence="20">Repair polymerase that plays a key role in base-excision repair. During this process, the damaged base is excised by specific DNA glycosylases, the DNA backbone is nicked at the abasic site by an apurinic/apyrimidic (AP) endonuclease, and POLB removes 5'-deoxyribose-phosphate from the preincised AP site acting as a 5'-deoxyribose-phosphate lyase (5'-dRP lyase); through its DNA polymerase activity, it adds one nucleotide to the 3' end of the arising single-nucleotide gap. Conducts 'gap-filling' DNA synthesis in a stepwise distributive fashion rather than in a processive fashion as for other DNA polymerases. It is also able to cleave sugar-phosphate bonds 3' to an intact AP site, acting as an AP lyase.</text>
</comment>
<dbReference type="SUPFAM" id="SSF81301">
    <property type="entry name" value="Nucleotidyltransferase"/>
    <property type="match status" value="1"/>
</dbReference>
<accession>A0A6B0GRX0</accession>
<dbReference type="InterPro" id="IPR022311">
    <property type="entry name" value="PolX-like"/>
</dbReference>
<keyword evidence="7" id="KW-0237">DNA synthesis</keyword>
<dbReference type="AlphaFoldDB" id="A0A6B0GRX0"/>
<dbReference type="Gene3D" id="3.30.210.10">
    <property type="entry name" value="DNA polymerase, thumb domain"/>
    <property type="match status" value="1"/>
</dbReference>
<dbReference type="EMBL" id="WSZK01000023">
    <property type="protein sequence ID" value="MWG35443.1"/>
    <property type="molecule type" value="Genomic_DNA"/>
</dbReference>
<dbReference type="Gene3D" id="3.30.460.10">
    <property type="entry name" value="Beta Polymerase, domain 2"/>
    <property type="match status" value="1"/>
</dbReference>
<dbReference type="EC" id="2.7.7.7" evidence="3"/>
<evidence type="ECO:0000256" key="10">
    <source>
        <dbReference type="ARBA" id="ARBA00022705"/>
    </source>
</evidence>
<name>A0A6B0GRX0_9EURY</name>
<feature type="domain" description="Helix-hairpin-helix DNA-binding motif class 1" evidence="23">
    <location>
        <begin position="98"/>
        <end position="117"/>
    </location>
</feature>
<keyword evidence="11" id="KW-0227">DNA damage</keyword>
<reference evidence="26 27" key="1">
    <citation type="submission" date="2019-12" db="EMBL/GenBank/DDBJ databases">
        <title>Halocatena pleomorpha gen. nov. sp. nov., an extremely halophilic archaeon of family Halobacteriaceae isolated from saltpan soil.</title>
        <authorList>
            <person name="Pal Y."/>
            <person name="Verma A."/>
            <person name="Krishnamurthi S."/>
            <person name="Kumar P."/>
        </authorList>
    </citation>
    <scope>NUCLEOTIDE SEQUENCE [LARGE SCALE GENOMIC DNA]</scope>
    <source>
        <strain evidence="26 27">JCM 16495</strain>
    </source>
</reference>
<dbReference type="PANTHER" id="PTHR36928:SF1">
    <property type="entry name" value="PHOSPHATASE YCDX-RELATED"/>
    <property type="match status" value="1"/>
</dbReference>
<dbReference type="SUPFAM" id="SSF47781">
    <property type="entry name" value="RuvA domain 2-like"/>
    <property type="match status" value="1"/>
</dbReference>
<dbReference type="SUPFAM" id="SSF89550">
    <property type="entry name" value="PHP domain-like"/>
    <property type="match status" value="1"/>
</dbReference>
<dbReference type="GO" id="GO:0003887">
    <property type="term" value="F:DNA-directed DNA polymerase activity"/>
    <property type="evidence" value="ECO:0007669"/>
    <property type="project" value="UniProtKB-KW"/>
</dbReference>
<dbReference type="Proteomes" id="UP000451471">
    <property type="component" value="Unassembled WGS sequence"/>
</dbReference>
<feature type="domain" description="Polymerase/histidinol phosphatase N-terminal" evidence="24">
    <location>
        <begin position="371"/>
        <end position="451"/>
    </location>
</feature>
<evidence type="ECO:0000256" key="3">
    <source>
        <dbReference type="ARBA" id="ARBA00012417"/>
    </source>
</evidence>
<feature type="domain" description="DNA-directed DNA polymerase X" evidence="25">
    <location>
        <begin position="5"/>
        <end position="347"/>
    </location>
</feature>
<dbReference type="SMART" id="SM00483">
    <property type="entry name" value="POLXc"/>
    <property type="match status" value="1"/>
</dbReference>
<keyword evidence="27" id="KW-1185">Reference proteome</keyword>
<evidence type="ECO:0000256" key="2">
    <source>
        <dbReference type="ARBA" id="ARBA00004496"/>
    </source>
</evidence>
<evidence type="ECO:0000313" key="27">
    <source>
        <dbReference type="Proteomes" id="UP000451471"/>
    </source>
</evidence>
<proteinExistence type="predicted"/>
<dbReference type="InterPro" id="IPR003583">
    <property type="entry name" value="Hlx-hairpin-Hlx_DNA-bd_motif"/>
</dbReference>
<dbReference type="GO" id="GO:0042578">
    <property type="term" value="F:phosphoric ester hydrolase activity"/>
    <property type="evidence" value="ECO:0007669"/>
    <property type="project" value="TreeGrafter"/>
</dbReference>
<dbReference type="EC" id="4.2.99.18" evidence="4"/>
<keyword evidence="13" id="KW-0239">DNA-directed DNA polymerase</keyword>
<dbReference type="InterPro" id="IPR004013">
    <property type="entry name" value="PHP_dom"/>
</dbReference>
<evidence type="ECO:0000256" key="9">
    <source>
        <dbReference type="ARBA" id="ARBA00022695"/>
    </source>
</evidence>
<dbReference type="RefSeq" id="WP_158205121.1">
    <property type="nucleotide sequence ID" value="NZ_WSZK01000023.1"/>
</dbReference>
<evidence type="ECO:0000256" key="11">
    <source>
        <dbReference type="ARBA" id="ARBA00022763"/>
    </source>
</evidence>
<dbReference type="SUPFAM" id="SSF47802">
    <property type="entry name" value="DNA polymerase beta, N-terminal domain-like"/>
    <property type="match status" value="1"/>
</dbReference>
<gene>
    <name evidence="26" type="ORF">GQS65_13270</name>
</gene>
<dbReference type="PRINTS" id="PR00870">
    <property type="entry name" value="DNAPOLXBETA"/>
</dbReference>
<feature type="domain" description="Helix-hairpin-helix DNA-binding motif class 1" evidence="23">
    <location>
        <begin position="58"/>
        <end position="77"/>
    </location>
</feature>
<dbReference type="GO" id="GO:0008270">
    <property type="term" value="F:zinc ion binding"/>
    <property type="evidence" value="ECO:0007669"/>
    <property type="project" value="TreeGrafter"/>
</dbReference>
<keyword evidence="14" id="KW-0915">Sodium</keyword>
<dbReference type="PANTHER" id="PTHR36928">
    <property type="entry name" value="PHOSPHATASE YCDX-RELATED"/>
    <property type="match status" value="1"/>
</dbReference>
<evidence type="ECO:0000259" key="24">
    <source>
        <dbReference type="SMART" id="SM00481"/>
    </source>
</evidence>
<dbReference type="InterPro" id="IPR047967">
    <property type="entry name" value="PolX_PHP"/>
</dbReference>
<comment type="catalytic activity">
    <reaction evidence="19">
        <text>a 5'-end 2'-deoxyribose-2'-deoxyribonucleotide-DNA = (2E,4S)-4-hydroxypenten-2-al-5-phosphate + a 5'-end 5'-phospho-2'-deoxyribonucleoside-DNA + H(+)</text>
        <dbReference type="Rhea" id="RHEA:76255"/>
        <dbReference type="Rhea" id="RHEA-COMP:13180"/>
        <dbReference type="Rhea" id="RHEA-COMP:18657"/>
        <dbReference type="ChEBI" id="CHEBI:15378"/>
        <dbReference type="ChEBI" id="CHEBI:136412"/>
        <dbReference type="ChEBI" id="CHEBI:195194"/>
        <dbReference type="ChEBI" id="CHEBI:195195"/>
    </reaction>
</comment>
<evidence type="ECO:0000256" key="7">
    <source>
        <dbReference type="ARBA" id="ARBA00022634"/>
    </source>
</evidence>
<dbReference type="InterPro" id="IPR027421">
    <property type="entry name" value="DNA_pol_lamdba_lyase_dom_sf"/>
</dbReference>
<evidence type="ECO:0000259" key="25">
    <source>
        <dbReference type="SMART" id="SM00483"/>
    </source>
</evidence>
<dbReference type="Gene3D" id="1.10.150.110">
    <property type="entry name" value="DNA polymerase beta, N-terminal domain-like"/>
    <property type="match status" value="1"/>
</dbReference>
<dbReference type="GO" id="GO:0006281">
    <property type="term" value="P:DNA repair"/>
    <property type="evidence" value="ECO:0007669"/>
    <property type="project" value="UniProtKB-KW"/>
</dbReference>
<evidence type="ECO:0000256" key="16">
    <source>
        <dbReference type="ARBA" id="ARBA00035717"/>
    </source>
</evidence>
<keyword evidence="12" id="KW-0832">Ubl conjugation</keyword>
<evidence type="ECO:0000256" key="6">
    <source>
        <dbReference type="ARBA" id="ARBA00022481"/>
    </source>
</evidence>
<feature type="region of interest" description="Disordered" evidence="22">
    <location>
        <begin position="291"/>
        <end position="323"/>
    </location>
</feature>
<keyword evidence="6" id="KW-0488">Methylation</keyword>
<dbReference type="PIRSF" id="PIRSF005047">
    <property type="entry name" value="UCP005047_YshC"/>
    <property type="match status" value="1"/>
</dbReference>
<protein>
    <recommendedName>
        <fullName evidence="5">DNA polymerase beta</fullName>
        <ecNumber evidence="3">2.7.7.7</ecNumber>
        <ecNumber evidence="4">4.2.99.18</ecNumber>
    </recommendedName>
    <alternativeName>
        <fullName evidence="16">5'-deoxyribose-phosphate lyase</fullName>
    </alternativeName>
    <alternativeName>
        <fullName evidence="17">AP lyase</fullName>
    </alternativeName>
</protein>
<dbReference type="Gene3D" id="1.10.150.20">
    <property type="entry name" value="5' to 3' exonuclease, C-terminal subdomain"/>
    <property type="match status" value="1"/>
</dbReference>
<evidence type="ECO:0000256" key="22">
    <source>
        <dbReference type="SAM" id="MobiDB-lite"/>
    </source>
</evidence>
<sequence length="601" mass="65067">MSERNVRNDELAELFEEFADLLEARDVEYKPRAYRLAAENIRDYPENVAEMAREGGAERVGEIDRVGDAIAAKVVEYVETGEIAELEEARAELPVDMAGLTSVEGVGPKSVASLYDALGIEDLDDLEEAAREERIREISGFGPKTEQNILDNVDFARQTQQRQLLADARPLAEDVLAHVETIDAANRWEVAGSLRRWRATIGDVDVLVASADPEAVVSGFTDWPDADDVIEAGTNKASVRSRGIRVDLRVTDPEEFGAALQYFTGSKAHNIRVRDRAIDRDLKVNEYGVFDVSGVEDPGSGEGTDGSRTSSDESDGSQRVGEKVAGHTEAELYDALDLPLIPPELREDRGEVQAAAEDALPDLLELDQMRGDLHCHTNWSDGRNSIAEMVAGAEERGYDYVAITDHATGPGMVGGVGVEDDDLEAQLAEVREVDDDADIRVFAGVEANVDSEGEISVRDSLLEELDCVVASPHAALDGDGTERLIRAAEHPSVNVVGHPTGRQLNQRPGLDVDFGELAAAAADAGTALEVNANPNRLDLRGGAVKAAIDAGATIAIDTDAHRPESFDLLRYGVHTARRGWAERDDVLNAWSLDEVESFLGL</sequence>
<keyword evidence="15" id="KW-0234">DNA repair</keyword>
<evidence type="ECO:0000256" key="13">
    <source>
        <dbReference type="ARBA" id="ARBA00022932"/>
    </source>
</evidence>
<evidence type="ECO:0000256" key="5">
    <source>
        <dbReference type="ARBA" id="ARBA00020020"/>
    </source>
</evidence>
<dbReference type="InterPro" id="IPR010994">
    <property type="entry name" value="RuvA_2-like"/>
</dbReference>
<evidence type="ECO:0000256" key="15">
    <source>
        <dbReference type="ARBA" id="ARBA00023204"/>
    </source>
</evidence>
<dbReference type="Gene3D" id="3.20.20.140">
    <property type="entry name" value="Metal-dependent hydrolases"/>
    <property type="match status" value="1"/>
</dbReference>
<dbReference type="InterPro" id="IPR003141">
    <property type="entry name" value="Pol/His_phosphatase_N"/>
</dbReference>
<keyword evidence="8" id="KW-0808">Transferase</keyword>
<evidence type="ECO:0000256" key="21">
    <source>
        <dbReference type="ARBA" id="ARBA00049244"/>
    </source>
</evidence>
<dbReference type="Pfam" id="PF14716">
    <property type="entry name" value="HHH_8"/>
    <property type="match status" value="1"/>
</dbReference>
<dbReference type="InterPro" id="IPR029398">
    <property type="entry name" value="PolB_thumb"/>
</dbReference>
<comment type="catalytic activity">
    <reaction evidence="21">
        <text>DNA(n) + a 2'-deoxyribonucleoside 5'-triphosphate = DNA(n+1) + diphosphate</text>
        <dbReference type="Rhea" id="RHEA:22508"/>
        <dbReference type="Rhea" id="RHEA-COMP:17339"/>
        <dbReference type="Rhea" id="RHEA-COMP:17340"/>
        <dbReference type="ChEBI" id="CHEBI:33019"/>
        <dbReference type="ChEBI" id="CHEBI:61560"/>
        <dbReference type="ChEBI" id="CHEBI:173112"/>
        <dbReference type="EC" id="2.7.7.7"/>
    </reaction>
</comment>
<evidence type="ECO:0000256" key="20">
    <source>
        <dbReference type="ARBA" id="ARBA00045548"/>
    </source>
</evidence>
<dbReference type="Pfam" id="PF14791">
    <property type="entry name" value="DNA_pol_B_thumb"/>
    <property type="match status" value="1"/>
</dbReference>
<dbReference type="GO" id="GO:0005829">
    <property type="term" value="C:cytosol"/>
    <property type="evidence" value="ECO:0007669"/>
    <property type="project" value="TreeGrafter"/>
</dbReference>
<dbReference type="GO" id="GO:0003677">
    <property type="term" value="F:DNA binding"/>
    <property type="evidence" value="ECO:0007669"/>
    <property type="project" value="InterPro"/>
</dbReference>
<dbReference type="CDD" id="cd07436">
    <property type="entry name" value="PHP_PolX"/>
    <property type="match status" value="1"/>
</dbReference>
<feature type="domain" description="Helix-hairpin-helix DNA-binding motif class 1" evidence="23">
    <location>
        <begin position="133"/>
        <end position="152"/>
    </location>
</feature>
<evidence type="ECO:0000313" key="26">
    <source>
        <dbReference type="EMBL" id="MWG35443.1"/>
    </source>
</evidence>
<evidence type="ECO:0000256" key="1">
    <source>
        <dbReference type="ARBA" id="ARBA00001946"/>
    </source>
</evidence>
<dbReference type="InterPro" id="IPR043519">
    <property type="entry name" value="NT_sf"/>
</dbReference>
<evidence type="ECO:0000256" key="14">
    <source>
        <dbReference type="ARBA" id="ARBA00023053"/>
    </source>
</evidence>
<evidence type="ECO:0000256" key="17">
    <source>
        <dbReference type="ARBA" id="ARBA00035726"/>
    </source>
</evidence>
<dbReference type="OrthoDB" id="8999at2157"/>
<dbReference type="SMART" id="SM00481">
    <property type="entry name" value="POLIIIAc"/>
    <property type="match status" value="1"/>
</dbReference>
<evidence type="ECO:0000256" key="4">
    <source>
        <dbReference type="ARBA" id="ARBA00012720"/>
    </source>
</evidence>
<dbReference type="InterPro" id="IPR037160">
    <property type="entry name" value="DNA_Pol_thumb_sf"/>
</dbReference>
<comment type="catalytic activity">
    <reaction evidence="18">
        <text>2'-deoxyribonucleotide-(2'-deoxyribose 5'-phosphate)-2'-deoxyribonucleotide-DNA = a 3'-end 2'-deoxyribonucleotide-(2,3-dehydro-2,3-deoxyribose 5'-phosphate)-DNA + a 5'-end 5'-phospho-2'-deoxyribonucleoside-DNA + H(+)</text>
        <dbReference type="Rhea" id="RHEA:66592"/>
        <dbReference type="Rhea" id="RHEA-COMP:13180"/>
        <dbReference type="Rhea" id="RHEA-COMP:16897"/>
        <dbReference type="Rhea" id="RHEA-COMP:17067"/>
        <dbReference type="ChEBI" id="CHEBI:15378"/>
        <dbReference type="ChEBI" id="CHEBI:136412"/>
        <dbReference type="ChEBI" id="CHEBI:157695"/>
        <dbReference type="ChEBI" id="CHEBI:167181"/>
        <dbReference type="EC" id="4.2.99.18"/>
    </reaction>
</comment>
<keyword evidence="9" id="KW-0548">Nucleotidyltransferase</keyword>
<dbReference type="InterPro" id="IPR002054">
    <property type="entry name" value="DNA-dir_DNA_pol_X"/>
</dbReference>